<dbReference type="RefSeq" id="WP_188911979.1">
    <property type="nucleotide sequence ID" value="NZ_BMIQ01000008.1"/>
</dbReference>
<sequence length="188" mass="20055">MNLARDIHRSAPVAGCCEQAGREGTSVAFLPVAFTVPMPPSVNHMFKNLPGRGRVKTDSYIDWQMSAKTAIRRQAVPSVSGRVMVNLGFELGVAGADIDNRIKALLDLLSVNADSKGNARGLGIIEDDSLVVSLTVCRLPPANGLAHVQIHPPRPTTAVFHPAFDGASGAWIFDAPIEEDMDDGDQLS</sequence>
<comment type="caution">
    <text evidence="1">The sequence shown here is derived from an EMBL/GenBank/DDBJ whole genome shotgun (WGS) entry which is preliminary data.</text>
</comment>
<dbReference type="Gene3D" id="3.30.1330.70">
    <property type="entry name" value="Holliday junction resolvase RusA"/>
    <property type="match status" value="1"/>
</dbReference>
<dbReference type="Proteomes" id="UP000644699">
    <property type="component" value="Unassembled WGS sequence"/>
</dbReference>
<organism evidence="1 2">
    <name type="scientific">Aureimonas endophytica</name>
    <dbReference type="NCBI Taxonomy" id="2027858"/>
    <lineage>
        <taxon>Bacteria</taxon>
        <taxon>Pseudomonadati</taxon>
        <taxon>Pseudomonadota</taxon>
        <taxon>Alphaproteobacteria</taxon>
        <taxon>Hyphomicrobiales</taxon>
        <taxon>Aurantimonadaceae</taxon>
        <taxon>Aureimonas</taxon>
    </lineage>
</organism>
<name>A0A916ZXU9_9HYPH</name>
<dbReference type="GO" id="GO:0000287">
    <property type="term" value="F:magnesium ion binding"/>
    <property type="evidence" value="ECO:0007669"/>
    <property type="project" value="InterPro"/>
</dbReference>
<accession>A0A916ZXU9</accession>
<keyword evidence="2" id="KW-1185">Reference proteome</keyword>
<dbReference type="GO" id="GO:0006281">
    <property type="term" value="P:DNA repair"/>
    <property type="evidence" value="ECO:0007669"/>
    <property type="project" value="InterPro"/>
</dbReference>
<evidence type="ECO:0000313" key="1">
    <source>
        <dbReference type="EMBL" id="GGE18358.1"/>
    </source>
</evidence>
<dbReference type="InterPro" id="IPR036614">
    <property type="entry name" value="RusA-like_sf"/>
</dbReference>
<reference evidence="1" key="2">
    <citation type="submission" date="2020-09" db="EMBL/GenBank/DDBJ databases">
        <authorList>
            <person name="Sun Q."/>
            <person name="Zhou Y."/>
        </authorList>
    </citation>
    <scope>NUCLEOTIDE SEQUENCE</scope>
    <source>
        <strain evidence="1">CGMCC 1.15367</strain>
    </source>
</reference>
<proteinExistence type="predicted"/>
<dbReference type="EMBL" id="BMIQ01000008">
    <property type="protein sequence ID" value="GGE18358.1"/>
    <property type="molecule type" value="Genomic_DNA"/>
</dbReference>
<evidence type="ECO:0000313" key="2">
    <source>
        <dbReference type="Proteomes" id="UP000644699"/>
    </source>
</evidence>
<reference evidence="1" key="1">
    <citation type="journal article" date="2014" name="Int. J. Syst. Evol. Microbiol.">
        <title>Complete genome sequence of Corynebacterium casei LMG S-19264T (=DSM 44701T), isolated from a smear-ripened cheese.</title>
        <authorList>
            <consortium name="US DOE Joint Genome Institute (JGI-PGF)"/>
            <person name="Walter F."/>
            <person name="Albersmeier A."/>
            <person name="Kalinowski J."/>
            <person name="Ruckert C."/>
        </authorList>
    </citation>
    <scope>NUCLEOTIDE SEQUENCE</scope>
    <source>
        <strain evidence="1">CGMCC 1.15367</strain>
    </source>
</reference>
<dbReference type="SUPFAM" id="SSF103084">
    <property type="entry name" value="Holliday junction resolvase RusA"/>
    <property type="match status" value="1"/>
</dbReference>
<dbReference type="AlphaFoldDB" id="A0A916ZXU9"/>
<gene>
    <name evidence="1" type="ORF">GCM10011390_41950</name>
</gene>
<dbReference type="GO" id="GO:0006310">
    <property type="term" value="P:DNA recombination"/>
    <property type="evidence" value="ECO:0007669"/>
    <property type="project" value="InterPro"/>
</dbReference>
<protein>
    <submittedName>
        <fullName evidence="1">Uncharacterized protein</fullName>
    </submittedName>
</protein>